<organism evidence="3 4">
    <name type="scientific">Achlya hypogyna</name>
    <name type="common">Oomycete</name>
    <name type="synonym">Protoachlya hypogyna</name>
    <dbReference type="NCBI Taxonomy" id="1202772"/>
    <lineage>
        <taxon>Eukaryota</taxon>
        <taxon>Sar</taxon>
        <taxon>Stramenopiles</taxon>
        <taxon>Oomycota</taxon>
        <taxon>Saprolegniomycetes</taxon>
        <taxon>Saprolegniales</taxon>
        <taxon>Achlyaceae</taxon>
        <taxon>Achlya</taxon>
    </lineage>
</organism>
<proteinExistence type="predicted"/>
<sequence>MSMPKAAAKKRRPGRRQERSDESSHAAPPPPMASLPSEMGFEIGQGRSDVLTYWRTLTKEEKCDLIALDDAELADAVALVGQRFPQFDGLATTIDTATTQVIQAMVLHSMETSDGKLILDDISVEKISLLLALERKIFFGVVAKDMHRKAAIAMFYFVWVSSWPWLGGGAYLLVLSSNLTPCMLLRDATCRGLDAFFIHDKDPMQVEWHFNSYLTALLLLYTSKGTHVSAYVVIAILLAIPYGISALKSALAKGAADRAALEKITAATSLLNKLILVYYSWSSYSSLILVAVLFFDVAALSIAGVAFIGVSYAVKTASQLVVRLVPARYINAYESWKLRSKWNAFAVSLLPLVLAALVVWGSWDWSSPYGGFVRVVTALALTQVVPAGLFTILAQLVFLAIALPLRLIQSVLVFLGIKPAMPAPSDSASSDSPNAFD</sequence>
<feature type="region of interest" description="Disordered" evidence="1">
    <location>
        <begin position="1"/>
        <end position="39"/>
    </location>
</feature>
<reference evidence="3 4" key="1">
    <citation type="journal article" date="2014" name="Genome Biol. Evol.">
        <title>The secreted proteins of Achlya hypogyna and Thraustotheca clavata identify the ancestral oomycete secretome and reveal gene acquisitions by horizontal gene transfer.</title>
        <authorList>
            <person name="Misner I."/>
            <person name="Blouin N."/>
            <person name="Leonard G."/>
            <person name="Richards T.A."/>
            <person name="Lane C.E."/>
        </authorList>
    </citation>
    <scope>NUCLEOTIDE SEQUENCE [LARGE SCALE GENOMIC DNA]</scope>
    <source>
        <strain evidence="3 4">ATCC 48635</strain>
    </source>
</reference>
<feature type="compositionally biased region" description="Basic and acidic residues" evidence="1">
    <location>
        <begin position="15"/>
        <end position="24"/>
    </location>
</feature>
<evidence type="ECO:0000256" key="2">
    <source>
        <dbReference type="SAM" id="Phobius"/>
    </source>
</evidence>
<keyword evidence="2" id="KW-0812">Transmembrane</keyword>
<feature type="transmembrane region" description="Helical" evidence="2">
    <location>
        <begin position="342"/>
        <end position="363"/>
    </location>
</feature>
<keyword evidence="4" id="KW-1185">Reference proteome</keyword>
<feature type="transmembrane region" description="Helical" evidence="2">
    <location>
        <begin position="228"/>
        <end position="247"/>
    </location>
</feature>
<evidence type="ECO:0008006" key="5">
    <source>
        <dbReference type="Google" id="ProtNLM"/>
    </source>
</evidence>
<evidence type="ECO:0000256" key="1">
    <source>
        <dbReference type="SAM" id="MobiDB-lite"/>
    </source>
</evidence>
<evidence type="ECO:0000313" key="3">
    <source>
        <dbReference type="EMBL" id="OQR91456.1"/>
    </source>
</evidence>
<name>A0A1V9Z0A6_ACHHY</name>
<dbReference type="AlphaFoldDB" id="A0A1V9Z0A6"/>
<dbReference type="OrthoDB" id="75002at2759"/>
<accession>A0A1V9Z0A6</accession>
<comment type="caution">
    <text evidence="3">The sequence shown here is derived from an EMBL/GenBank/DDBJ whole genome shotgun (WGS) entry which is preliminary data.</text>
</comment>
<gene>
    <name evidence="3" type="ORF">ACHHYP_04676</name>
</gene>
<keyword evidence="2" id="KW-1133">Transmembrane helix</keyword>
<dbReference type="Proteomes" id="UP000243579">
    <property type="component" value="Unassembled WGS sequence"/>
</dbReference>
<protein>
    <recommendedName>
        <fullName evidence="5">Transmembrane protein</fullName>
    </recommendedName>
</protein>
<feature type="transmembrane region" description="Helical" evidence="2">
    <location>
        <begin position="383"/>
        <end position="405"/>
    </location>
</feature>
<feature type="transmembrane region" description="Helical" evidence="2">
    <location>
        <begin position="287"/>
        <end position="314"/>
    </location>
</feature>
<evidence type="ECO:0000313" key="4">
    <source>
        <dbReference type="Proteomes" id="UP000243579"/>
    </source>
</evidence>
<keyword evidence="2" id="KW-0472">Membrane</keyword>
<dbReference type="EMBL" id="JNBR01000531">
    <property type="protein sequence ID" value="OQR91456.1"/>
    <property type="molecule type" value="Genomic_DNA"/>
</dbReference>
<feature type="transmembrane region" description="Helical" evidence="2">
    <location>
        <begin position="153"/>
        <end position="174"/>
    </location>
</feature>